<dbReference type="Pfam" id="PF14322">
    <property type="entry name" value="SusD-like_3"/>
    <property type="match status" value="1"/>
</dbReference>
<protein>
    <submittedName>
        <fullName evidence="8">RagB/SusD family nutrient uptake outer membrane protein</fullName>
    </submittedName>
</protein>
<evidence type="ECO:0000256" key="5">
    <source>
        <dbReference type="ARBA" id="ARBA00023237"/>
    </source>
</evidence>
<dbReference type="CDD" id="cd08977">
    <property type="entry name" value="SusD"/>
    <property type="match status" value="1"/>
</dbReference>
<keyword evidence="3" id="KW-0732">Signal</keyword>
<dbReference type="RefSeq" id="WP_140595313.1">
    <property type="nucleotide sequence ID" value="NZ_VFWZ01000006.1"/>
</dbReference>
<gene>
    <name evidence="8" type="ORF">FHK87_18760</name>
</gene>
<dbReference type="Pfam" id="PF07980">
    <property type="entry name" value="SusD_RagB"/>
    <property type="match status" value="1"/>
</dbReference>
<evidence type="ECO:0000259" key="6">
    <source>
        <dbReference type="Pfam" id="PF07980"/>
    </source>
</evidence>
<evidence type="ECO:0000256" key="1">
    <source>
        <dbReference type="ARBA" id="ARBA00004442"/>
    </source>
</evidence>
<proteinExistence type="inferred from homology"/>
<comment type="subcellular location">
    <subcellularLocation>
        <location evidence="1">Cell outer membrane</location>
    </subcellularLocation>
</comment>
<dbReference type="OrthoDB" id="5694214at2"/>
<evidence type="ECO:0000256" key="2">
    <source>
        <dbReference type="ARBA" id="ARBA00006275"/>
    </source>
</evidence>
<dbReference type="InterPro" id="IPR033985">
    <property type="entry name" value="SusD-like_N"/>
</dbReference>
<name>A0A504J5Z0_9FLAO</name>
<dbReference type="InterPro" id="IPR012944">
    <property type="entry name" value="SusD_RagB_dom"/>
</dbReference>
<evidence type="ECO:0000313" key="8">
    <source>
        <dbReference type="EMBL" id="TPN84005.1"/>
    </source>
</evidence>
<feature type="domain" description="RagB/SusD" evidence="6">
    <location>
        <begin position="400"/>
        <end position="534"/>
    </location>
</feature>
<comment type="caution">
    <text evidence="8">The sequence shown here is derived from an EMBL/GenBank/DDBJ whole genome shotgun (WGS) entry which is preliminary data.</text>
</comment>
<dbReference type="Proteomes" id="UP000315540">
    <property type="component" value="Unassembled WGS sequence"/>
</dbReference>
<evidence type="ECO:0000256" key="3">
    <source>
        <dbReference type="ARBA" id="ARBA00022729"/>
    </source>
</evidence>
<keyword evidence="4" id="KW-0472">Membrane</keyword>
<organism evidence="8 9">
    <name type="scientific">Aquimarina algicola</name>
    <dbReference type="NCBI Taxonomy" id="2589995"/>
    <lineage>
        <taxon>Bacteria</taxon>
        <taxon>Pseudomonadati</taxon>
        <taxon>Bacteroidota</taxon>
        <taxon>Flavobacteriia</taxon>
        <taxon>Flavobacteriales</taxon>
        <taxon>Flavobacteriaceae</taxon>
        <taxon>Aquimarina</taxon>
    </lineage>
</organism>
<dbReference type="Gene3D" id="1.25.40.390">
    <property type="match status" value="1"/>
</dbReference>
<feature type="domain" description="SusD-like N-terminal" evidence="7">
    <location>
        <begin position="107"/>
        <end position="222"/>
    </location>
</feature>
<dbReference type="InterPro" id="IPR011990">
    <property type="entry name" value="TPR-like_helical_dom_sf"/>
</dbReference>
<accession>A0A504J5Z0</accession>
<evidence type="ECO:0000259" key="7">
    <source>
        <dbReference type="Pfam" id="PF14322"/>
    </source>
</evidence>
<keyword evidence="9" id="KW-1185">Reference proteome</keyword>
<keyword evidence="5" id="KW-0998">Cell outer membrane</keyword>
<dbReference type="AlphaFoldDB" id="A0A504J5Z0"/>
<dbReference type="GO" id="GO:0009279">
    <property type="term" value="C:cell outer membrane"/>
    <property type="evidence" value="ECO:0007669"/>
    <property type="project" value="UniProtKB-SubCell"/>
</dbReference>
<reference evidence="8 9" key="1">
    <citation type="submission" date="2019-06" db="EMBL/GenBank/DDBJ databases">
        <authorList>
            <person name="Meng X."/>
        </authorList>
    </citation>
    <scope>NUCLEOTIDE SEQUENCE [LARGE SCALE GENOMIC DNA]</scope>
    <source>
        <strain evidence="8 9">M625</strain>
    </source>
</reference>
<comment type="similarity">
    <text evidence="2">Belongs to the SusD family.</text>
</comment>
<dbReference type="SUPFAM" id="SSF48452">
    <property type="entry name" value="TPR-like"/>
    <property type="match status" value="1"/>
</dbReference>
<evidence type="ECO:0000313" key="9">
    <source>
        <dbReference type="Proteomes" id="UP000315540"/>
    </source>
</evidence>
<evidence type="ECO:0000256" key="4">
    <source>
        <dbReference type="ARBA" id="ARBA00023136"/>
    </source>
</evidence>
<sequence length="534" mass="59783">MKYRNNFFYITIFIGILLVINGCNEDKLEITNPNSVAESEFFQTEADFRLAVNGMFHPITAVFFWGRVVHTGPLLRSDAYNIVPFQQNTTMSTLEGQPGIARWSSDMFPQLYQTVSRANIIIEKLNETNVPDESARNEILGQAYFMRAFAYWYLVNFWGNVPLVLETPDPQNQEDFFPFQETPDKINETIINDLTEAASLLPRSWSSEEAGRPTSGSALALRGKTHLYTKNYKAAVIDFTNITENFAYQLLPSSEYKDNFTIANENNVESVFELQFLGQANFIWGADIPGTGTQGNYFIDYSPPELSPDNGHFINPHILQVFEDNDDTVRRNETIAFDYPGATGYGGVPFVEDFAKDIELANSITLPDGSVGVPALFSKKYAGFDEGTRDQIPVLGNTVGNNWRIIRYADVLLMLAEALNEDNRTAEAIPFINQVRARAEIDPLSSSLDKMQLRQAIIDERIMELTGEGHRFLDLVRWGIADQVLGAGSTIAGGRHPKSLAGPTAVFTVGQDELLWIPVPELQANPNLRPNPGY</sequence>
<dbReference type="EMBL" id="VFWZ01000006">
    <property type="protein sequence ID" value="TPN84005.1"/>
    <property type="molecule type" value="Genomic_DNA"/>
</dbReference>